<dbReference type="InterPro" id="IPR029841">
    <property type="entry name" value="CDKN1A"/>
</dbReference>
<evidence type="ECO:0000313" key="5">
    <source>
        <dbReference type="Ensembl" id="ENSCSEP00000017991.1"/>
    </source>
</evidence>
<dbReference type="STRING" id="244447.ENSCSEP00000017991"/>
<dbReference type="Proteomes" id="UP000265120">
    <property type="component" value="Chromosome 8"/>
</dbReference>
<feature type="region of interest" description="Disordered" evidence="3">
    <location>
        <begin position="106"/>
        <end position="141"/>
    </location>
</feature>
<dbReference type="PANTHER" id="PTHR46778:SF2">
    <property type="entry name" value="CYCLIN-DEPENDENT KINASE INHIBITOR DOMAIN-CONTAINING PROTEIN"/>
    <property type="match status" value="1"/>
</dbReference>
<organism evidence="5 6">
    <name type="scientific">Cynoglossus semilaevis</name>
    <name type="common">Tongue sole</name>
    <dbReference type="NCBI Taxonomy" id="244447"/>
    <lineage>
        <taxon>Eukaryota</taxon>
        <taxon>Metazoa</taxon>
        <taxon>Chordata</taxon>
        <taxon>Craniata</taxon>
        <taxon>Vertebrata</taxon>
        <taxon>Euteleostomi</taxon>
        <taxon>Actinopterygii</taxon>
        <taxon>Neopterygii</taxon>
        <taxon>Teleostei</taxon>
        <taxon>Neoteleostei</taxon>
        <taxon>Acanthomorphata</taxon>
        <taxon>Carangaria</taxon>
        <taxon>Pleuronectiformes</taxon>
        <taxon>Pleuronectoidei</taxon>
        <taxon>Cynoglossidae</taxon>
        <taxon>Cynoglossinae</taxon>
        <taxon>Cynoglossus</taxon>
    </lineage>
</organism>
<dbReference type="GO" id="GO:0004861">
    <property type="term" value="F:cyclin-dependent protein serine/threonine kinase inhibitor activity"/>
    <property type="evidence" value="ECO:0007669"/>
    <property type="project" value="InterPro"/>
</dbReference>
<sequence>MASTSTSTTGSSLTSDSARCHPGGVKALNLKLGPLRRNLFGPVDHQQLDKDLKRLLSVALEEANKRWNFDFQKDKPGWGSNIEWEAVRCEDVPAFYHSCLVRPGASGAGKKTPMKRMSSSSGEASPMSTSSSGSGSGDEYLELTSRGSYNLRQSGKRQQSAITDFFKVKKRRLYKTSWQ</sequence>
<dbReference type="Ensembl" id="ENSCSET00000018211.1">
    <property type="protein sequence ID" value="ENSCSEP00000017991.1"/>
    <property type="gene ID" value="ENSCSEG00000011542.1"/>
</dbReference>
<accession>A0A3P8VXD7</accession>
<evidence type="ECO:0000256" key="2">
    <source>
        <dbReference type="ARBA" id="ARBA00023013"/>
    </source>
</evidence>
<dbReference type="PANTHER" id="PTHR46778">
    <property type="entry name" value="CYCLIN-DEPENDENT KINASE INHIBITOR 1-RELATED"/>
    <property type="match status" value="1"/>
</dbReference>
<protein>
    <submittedName>
        <fullName evidence="5">Cyclin-dependent kinase inhibitor 1-like</fullName>
    </submittedName>
</protein>
<dbReference type="Gene3D" id="4.10.365.10">
    <property type="entry name" value="p27"/>
    <property type="match status" value="1"/>
</dbReference>
<dbReference type="KEGG" id="csem:103382906"/>
<dbReference type="AlphaFoldDB" id="A0A3P8VXD7"/>
<feature type="domain" description="Cyclin-dependent kinase inhibitor" evidence="4">
    <location>
        <begin position="38"/>
        <end position="87"/>
    </location>
</feature>
<dbReference type="InterPro" id="IPR003175">
    <property type="entry name" value="CDI_dom"/>
</dbReference>
<reference evidence="5 6" key="1">
    <citation type="journal article" date="2014" name="Nat. Genet.">
        <title>Whole-genome sequence of a flatfish provides insights into ZW sex chromosome evolution and adaptation to a benthic lifestyle.</title>
        <authorList>
            <person name="Chen S."/>
            <person name="Zhang G."/>
            <person name="Shao C."/>
            <person name="Huang Q."/>
            <person name="Liu G."/>
            <person name="Zhang P."/>
            <person name="Song W."/>
            <person name="An N."/>
            <person name="Chalopin D."/>
            <person name="Volff J.N."/>
            <person name="Hong Y."/>
            <person name="Li Q."/>
            <person name="Sha Z."/>
            <person name="Zhou H."/>
            <person name="Xie M."/>
            <person name="Yu Q."/>
            <person name="Liu Y."/>
            <person name="Xiang H."/>
            <person name="Wang N."/>
            <person name="Wu K."/>
            <person name="Yang C."/>
            <person name="Zhou Q."/>
            <person name="Liao X."/>
            <person name="Yang L."/>
            <person name="Hu Q."/>
            <person name="Zhang J."/>
            <person name="Meng L."/>
            <person name="Jin L."/>
            <person name="Tian Y."/>
            <person name="Lian J."/>
            <person name="Yang J."/>
            <person name="Miao G."/>
            <person name="Liu S."/>
            <person name="Liang Z."/>
            <person name="Yan F."/>
            <person name="Li Y."/>
            <person name="Sun B."/>
            <person name="Zhang H."/>
            <person name="Zhang J."/>
            <person name="Zhu Y."/>
            <person name="Du M."/>
            <person name="Zhao Y."/>
            <person name="Schartl M."/>
            <person name="Tang Q."/>
            <person name="Wang J."/>
        </authorList>
    </citation>
    <scope>NUCLEOTIDE SEQUENCE</scope>
</reference>
<evidence type="ECO:0000256" key="3">
    <source>
        <dbReference type="SAM" id="MobiDB-lite"/>
    </source>
</evidence>
<feature type="compositionally biased region" description="Low complexity" evidence="3">
    <location>
        <begin position="118"/>
        <end position="133"/>
    </location>
</feature>
<dbReference type="OMA" id="FCMSVEV"/>
<dbReference type="GO" id="GO:0005634">
    <property type="term" value="C:nucleus"/>
    <property type="evidence" value="ECO:0007669"/>
    <property type="project" value="InterPro"/>
</dbReference>
<dbReference type="Pfam" id="PF02234">
    <property type="entry name" value="CDI"/>
    <property type="match status" value="1"/>
</dbReference>
<reference evidence="5" key="2">
    <citation type="submission" date="2025-08" db="UniProtKB">
        <authorList>
            <consortium name="Ensembl"/>
        </authorList>
    </citation>
    <scope>IDENTIFICATION</scope>
</reference>
<dbReference type="GO" id="GO:0072331">
    <property type="term" value="P:signal transduction by p53 class mediator"/>
    <property type="evidence" value="ECO:0007669"/>
    <property type="project" value="InterPro"/>
</dbReference>
<name>A0A3P8VXD7_CYNSE</name>
<dbReference type="GeneTree" id="ENSGT00960000187403"/>
<keyword evidence="2" id="KW-0649">Protein kinase inhibitor</keyword>
<dbReference type="InterPro" id="IPR044898">
    <property type="entry name" value="CDI_dom_sf"/>
</dbReference>
<dbReference type="GO" id="GO:0007346">
    <property type="term" value="P:regulation of mitotic cell cycle"/>
    <property type="evidence" value="ECO:0007669"/>
    <property type="project" value="InterPro"/>
</dbReference>
<dbReference type="RefSeq" id="XP_024913072.1">
    <property type="nucleotide sequence ID" value="XM_025057304.1"/>
</dbReference>
<evidence type="ECO:0000313" key="6">
    <source>
        <dbReference type="Proteomes" id="UP000265120"/>
    </source>
</evidence>
<dbReference type="OrthoDB" id="9940972at2759"/>
<reference evidence="5" key="3">
    <citation type="submission" date="2025-09" db="UniProtKB">
        <authorList>
            <consortium name="Ensembl"/>
        </authorList>
    </citation>
    <scope>IDENTIFICATION</scope>
</reference>
<comment type="similarity">
    <text evidence="1">Belongs to the CDI family.</text>
</comment>
<evidence type="ECO:0000259" key="4">
    <source>
        <dbReference type="Pfam" id="PF02234"/>
    </source>
</evidence>
<evidence type="ECO:0000256" key="1">
    <source>
        <dbReference type="ARBA" id="ARBA00006726"/>
    </source>
</evidence>
<dbReference type="GeneID" id="103382906"/>
<dbReference type="InParanoid" id="A0A3P8VXD7"/>
<keyword evidence="6" id="KW-1185">Reference proteome</keyword>
<proteinExistence type="inferred from homology"/>